<dbReference type="Proteomes" id="UP000241890">
    <property type="component" value="Unassembled WGS sequence"/>
</dbReference>
<feature type="region of interest" description="Disordered" evidence="1">
    <location>
        <begin position="339"/>
        <end position="363"/>
    </location>
</feature>
<accession>A0A2R5GPZ6</accession>
<name>A0A2R5GPZ6_9STRA</name>
<dbReference type="InParanoid" id="A0A2R5GPZ6"/>
<sequence>MAAMQQHTPRASSAFFGDVDTSAKVDFSNVLSLSAPEIRAVEVLQGFLKLRNEQAEAAVKDTGKLINVPSSALAGLMDESKKFAFAPVSSALSALSMPQGSSLSTSINASISNTSNASGSLGSSSSLLDMRSDSSSGDLASSLLGNMSTKPSFASILAAGPPPVPSMSAADFMGSLANAAHIEDDSTRDGAESTGTTSSAASSKGTLLKRSLSSSSSASVDTDVGTKRIRTSTVKAQGSTKKENKSRYSAFRKASCCPFCKDIGLNCGKVAAKCPNRPCNRCGRRHRLNRCRKIGCKHCPGDHLSSKCPIKIKQWARASVARRRERVQRGKSLEGIGYSASAAPLPDVDDSASSPPLPAFGHP</sequence>
<comment type="caution">
    <text evidence="2">The sequence shown here is derived from an EMBL/GenBank/DDBJ whole genome shotgun (WGS) entry which is preliminary data.</text>
</comment>
<feature type="compositionally biased region" description="Low complexity" evidence="1">
    <location>
        <begin position="193"/>
        <end position="208"/>
    </location>
</feature>
<evidence type="ECO:0000313" key="2">
    <source>
        <dbReference type="EMBL" id="GBG30693.1"/>
    </source>
</evidence>
<proteinExistence type="predicted"/>
<reference evidence="2 3" key="1">
    <citation type="submission" date="2017-12" db="EMBL/GenBank/DDBJ databases">
        <title>Sequencing, de novo assembly and annotation of complete genome of a new Thraustochytrid species, strain FCC1311.</title>
        <authorList>
            <person name="Sedici K."/>
            <person name="Godart F."/>
            <person name="Aiese Cigliano R."/>
            <person name="Sanseverino W."/>
            <person name="Barakat M."/>
            <person name="Ortet P."/>
            <person name="Marechal E."/>
            <person name="Cagnac O."/>
            <person name="Amato A."/>
        </authorList>
    </citation>
    <scope>NUCLEOTIDE SEQUENCE [LARGE SCALE GENOMIC DNA]</scope>
</reference>
<evidence type="ECO:0000256" key="1">
    <source>
        <dbReference type="SAM" id="MobiDB-lite"/>
    </source>
</evidence>
<protein>
    <submittedName>
        <fullName evidence="2">Uncharacterized protein</fullName>
    </submittedName>
</protein>
<evidence type="ECO:0000313" key="3">
    <source>
        <dbReference type="Proteomes" id="UP000241890"/>
    </source>
</evidence>
<dbReference type="AlphaFoldDB" id="A0A2R5GPZ6"/>
<dbReference type="EMBL" id="BEYU01000082">
    <property type="protein sequence ID" value="GBG30693.1"/>
    <property type="molecule type" value="Genomic_DNA"/>
</dbReference>
<gene>
    <name evidence="2" type="ORF">FCC1311_069132</name>
</gene>
<organism evidence="2 3">
    <name type="scientific">Hondaea fermentalgiana</name>
    <dbReference type="NCBI Taxonomy" id="2315210"/>
    <lineage>
        <taxon>Eukaryota</taxon>
        <taxon>Sar</taxon>
        <taxon>Stramenopiles</taxon>
        <taxon>Bigyra</taxon>
        <taxon>Labyrinthulomycetes</taxon>
        <taxon>Thraustochytrida</taxon>
        <taxon>Thraustochytriidae</taxon>
        <taxon>Hondaea</taxon>
    </lineage>
</organism>
<feature type="region of interest" description="Disordered" evidence="1">
    <location>
        <begin position="185"/>
        <end position="208"/>
    </location>
</feature>
<keyword evidence="3" id="KW-1185">Reference proteome</keyword>